<dbReference type="Proteomes" id="UP000283895">
    <property type="component" value="Unassembled WGS sequence"/>
</dbReference>
<comment type="caution">
    <text evidence="2">The sequence shown here is derived from an EMBL/GenBank/DDBJ whole genome shotgun (WGS) entry which is preliminary data.</text>
</comment>
<feature type="region of interest" description="Disordered" evidence="1">
    <location>
        <begin position="110"/>
        <end position="143"/>
    </location>
</feature>
<gene>
    <name evidence="2" type="ORF">VMCG_10064</name>
</gene>
<evidence type="ECO:0000313" key="2">
    <source>
        <dbReference type="EMBL" id="ROV88734.1"/>
    </source>
</evidence>
<keyword evidence="3" id="KW-1185">Reference proteome</keyword>
<evidence type="ECO:0000313" key="3">
    <source>
        <dbReference type="Proteomes" id="UP000283895"/>
    </source>
</evidence>
<dbReference type="OrthoDB" id="10496350at2759"/>
<organism evidence="2 3">
    <name type="scientific">Cytospora schulzeri</name>
    <dbReference type="NCBI Taxonomy" id="448051"/>
    <lineage>
        <taxon>Eukaryota</taxon>
        <taxon>Fungi</taxon>
        <taxon>Dikarya</taxon>
        <taxon>Ascomycota</taxon>
        <taxon>Pezizomycotina</taxon>
        <taxon>Sordariomycetes</taxon>
        <taxon>Sordariomycetidae</taxon>
        <taxon>Diaporthales</taxon>
        <taxon>Cytosporaceae</taxon>
        <taxon>Cytospora</taxon>
    </lineage>
</organism>
<feature type="region of interest" description="Disordered" evidence="1">
    <location>
        <begin position="42"/>
        <end position="68"/>
    </location>
</feature>
<reference evidence="2 3" key="1">
    <citation type="submission" date="2015-09" db="EMBL/GenBank/DDBJ databases">
        <title>Host preference determinants of Valsa canker pathogens revealed by comparative genomics.</title>
        <authorList>
            <person name="Yin Z."/>
            <person name="Huang L."/>
        </authorList>
    </citation>
    <scope>NUCLEOTIDE SEQUENCE [LARGE SCALE GENOMIC DNA]</scope>
    <source>
        <strain evidence="2 3">03-1</strain>
    </source>
</reference>
<proteinExistence type="predicted"/>
<feature type="region of interest" description="Disordered" evidence="1">
    <location>
        <begin position="209"/>
        <end position="231"/>
    </location>
</feature>
<name>A0A423VCP8_9PEZI</name>
<evidence type="ECO:0000256" key="1">
    <source>
        <dbReference type="SAM" id="MobiDB-lite"/>
    </source>
</evidence>
<sequence length="231" mass="25530">MSYWTPPMYCMGCHQSVCHGDCLAKHRDRYSCHNPQCVYHAPSPQRPDPGSEPAEENGPGAAATPATTTTTTEITENNHFQDGNFVFRETITREWRLVNGQLIQVPEQRVTVTPQGTTTTSQAGPGQNDTATPNTNATGATGVNLNDNITEEEIEAQARLWAQFQPPQRGNHPHRLDVLFLYKHGANARYSQEGVCSDRHTWEMLCSTDKHSSTADTIETDEQGPLKRPGG</sequence>
<dbReference type="AlphaFoldDB" id="A0A423VCP8"/>
<protein>
    <submittedName>
        <fullName evidence="2">Uncharacterized protein</fullName>
    </submittedName>
</protein>
<feature type="compositionally biased region" description="Low complexity" evidence="1">
    <location>
        <begin position="56"/>
        <end position="68"/>
    </location>
</feature>
<dbReference type="EMBL" id="LKEA01000076">
    <property type="protein sequence ID" value="ROV88734.1"/>
    <property type="molecule type" value="Genomic_DNA"/>
</dbReference>
<accession>A0A423VCP8</accession>